<dbReference type="PRINTS" id="PR00038">
    <property type="entry name" value="HTHLUXR"/>
</dbReference>
<dbReference type="PANTHER" id="PTHR43214:SF41">
    <property type="entry name" value="NITRATE_NITRITE RESPONSE REGULATOR PROTEIN NARP"/>
    <property type="match status" value="1"/>
</dbReference>
<dbReference type="Gene3D" id="3.40.50.2300">
    <property type="match status" value="1"/>
</dbReference>
<feature type="domain" description="HTH luxR-type" evidence="4">
    <location>
        <begin position="136"/>
        <end position="201"/>
    </location>
</feature>
<protein>
    <submittedName>
        <fullName evidence="5">Response regulator transcription factor</fullName>
    </submittedName>
</protein>
<dbReference type="SUPFAM" id="SSF52172">
    <property type="entry name" value="CheY-like"/>
    <property type="match status" value="1"/>
</dbReference>
<dbReference type="InterPro" id="IPR011006">
    <property type="entry name" value="CheY-like_superfamily"/>
</dbReference>
<sequence>MAINISIIYKHLLWADSLNALLRREDSFHLSHVLKVDHIASLNHRFKDIVLLEATYPNAELVNQVINLKKNKLQVIVIGYHLDNEFIDLLLVKGLDGFVLKTCGKANLFEAIKNVHQGKKYFCAPIAESLSKRLYNQSDKNTLTTREKEVLVGLVCFKSTSNIARQMHISDATVRTHRKNIMRKFGSKNYLGLLRYACREGLLQTPDEQFCVGCRNKRCSSPHFG</sequence>
<dbReference type="InterPro" id="IPR039420">
    <property type="entry name" value="WalR-like"/>
</dbReference>
<dbReference type="SUPFAM" id="SSF46894">
    <property type="entry name" value="C-terminal effector domain of the bipartite response regulators"/>
    <property type="match status" value="1"/>
</dbReference>
<dbReference type="InterPro" id="IPR000792">
    <property type="entry name" value="Tscrpt_reg_LuxR_C"/>
</dbReference>
<evidence type="ECO:0000256" key="2">
    <source>
        <dbReference type="ARBA" id="ARBA00023125"/>
    </source>
</evidence>
<keyword evidence="3" id="KW-0804">Transcription</keyword>
<dbReference type="EMBL" id="JAGTAR010000041">
    <property type="protein sequence ID" value="MBR8537841.1"/>
    <property type="molecule type" value="Genomic_DNA"/>
</dbReference>
<evidence type="ECO:0000313" key="5">
    <source>
        <dbReference type="EMBL" id="MBR8537841.1"/>
    </source>
</evidence>
<comment type="caution">
    <text evidence="5">The sequence shown here is derived from an EMBL/GenBank/DDBJ whole genome shotgun (WGS) entry which is preliminary data.</text>
</comment>
<dbReference type="RefSeq" id="WP_212192865.1">
    <property type="nucleotide sequence ID" value="NZ_JAGTAR010000041.1"/>
</dbReference>
<dbReference type="InterPro" id="IPR016032">
    <property type="entry name" value="Sig_transdc_resp-reg_C-effctor"/>
</dbReference>
<dbReference type="GO" id="GO:0003677">
    <property type="term" value="F:DNA binding"/>
    <property type="evidence" value="ECO:0007669"/>
    <property type="project" value="UniProtKB-KW"/>
</dbReference>
<dbReference type="PROSITE" id="PS50043">
    <property type="entry name" value="HTH_LUXR_2"/>
    <property type="match status" value="1"/>
</dbReference>
<organism evidence="5 6">
    <name type="scientific">Carboxylicivirga sediminis</name>
    <dbReference type="NCBI Taxonomy" id="2006564"/>
    <lineage>
        <taxon>Bacteria</taxon>
        <taxon>Pseudomonadati</taxon>
        <taxon>Bacteroidota</taxon>
        <taxon>Bacteroidia</taxon>
        <taxon>Marinilabiliales</taxon>
        <taxon>Marinilabiliaceae</taxon>
        <taxon>Carboxylicivirga</taxon>
    </lineage>
</organism>
<name>A0A941IYG0_9BACT</name>
<dbReference type="Gene3D" id="1.10.10.10">
    <property type="entry name" value="Winged helix-like DNA-binding domain superfamily/Winged helix DNA-binding domain"/>
    <property type="match status" value="1"/>
</dbReference>
<evidence type="ECO:0000313" key="6">
    <source>
        <dbReference type="Proteomes" id="UP000679220"/>
    </source>
</evidence>
<keyword evidence="6" id="KW-1185">Reference proteome</keyword>
<dbReference type="Pfam" id="PF00196">
    <property type="entry name" value="GerE"/>
    <property type="match status" value="1"/>
</dbReference>
<dbReference type="InterPro" id="IPR036388">
    <property type="entry name" value="WH-like_DNA-bd_sf"/>
</dbReference>
<dbReference type="GO" id="GO:0006355">
    <property type="term" value="P:regulation of DNA-templated transcription"/>
    <property type="evidence" value="ECO:0007669"/>
    <property type="project" value="InterPro"/>
</dbReference>
<dbReference type="CDD" id="cd06170">
    <property type="entry name" value="LuxR_C_like"/>
    <property type="match status" value="1"/>
</dbReference>
<evidence type="ECO:0000256" key="3">
    <source>
        <dbReference type="ARBA" id="ARBA00023163"/>
    </source>
</evidence>
<evidence type="ECO:0000259" key="4">
    <source>
        <dbReference type="PROSITE" id="PS50043"/>
    </source>
</evidence>
<keyword evidence="1" id="KW-0805">Transcription regulation</keyword>
<accession>A0A941IYG0</accession>
<proteinExistence type="predicted"/>
<dbReference type="SMART" id="SM00421">
    <property type="entry name" value="HTH_LUXR"/>
    <property type="match status" value="1"/>
</dbReference>
<dbReference type="Proteomes" id="UP000679220">
    <property type="component" value="Unassembled WGS sequence"/>
</dbReference>
<reference evidence="5" key="2">
    <citation type="submission" date="2021-04" db="EMBL/GenBank/DDBJ databases">
        <authorList>
            <person name="Zhang T."/>
            <person name="Zhang Y."/>
            <person name="Lu D."/>
            <person name="Zuo D."/>
            <person name="Du Z."/>
        </authorList>
    </citation>
    <scope>NUCLEOTIDE SEQUENCE</scope>
    <source>
        <strain evidence="5">JR1</strain>
    </source>
</reference>
<dbReference type="PANTHER" id="PTHR43214">
    <property type="entry name" value="TWO-COMPONENT RESPONSE REGULATOR"/>
    <property type="match status" value="1"/>
</dbReference>
<gene>
    <name evidence="5" type="ORF">KDU71_19875</name>
</gene>
<evidence type="ECO:0000256" key="1">
    <source>
        <dbReference type="ARBA" id="ARBA00023015"/>
    </source>
</evidence>
<keyword evidence="2" id="KW-0238">DNA-binding</keyword>
<dbReference type="AlphaFoldDB" id="A0A941IYG0"/>
<reference evidence="5" key="1">
    <citation type="journal article" date="2018" name="Int. J. Syst. Evol. Microbiol.">
        <title>Carboxylicivirga sediminis sp. nov., isolated from coastal sediment.</title>
        <authorList>
            <person name="Wang F.Q."/>
            <person name="Ren L.H."/>
            <person name="Zou R.J."/>
            <person name="Sun Y.Z."/>
            <person name="Liu X.J."/>
            <person name="Jiang F."/>
            <person name="Liu L.J."/>
        </authorList>
    </citation>
    <scope>NUCLEOTIDE SEQUENCE</scope>
    <source>
        <strain evidence="5">JR1</strain>
    </source>
</reference>